<gene>
    <name evidence="3" type="ORF">NCTC11820_00209</name>
</gene>
<feature type="region of interest" description="Disordered" evidence="1">
    <location>
        <begin position="281"/>
        <end position="322"/>
    </location>
</feature>
<evidence type="ECO:0000313" key="4">
    <source>
        <dbReference type="Proteomes" id="UP000250245"/>
    </source>
</evidence>
<evidence type="ECO:0000256" key="2">
    <source>
        <dbReference type="SAM" id="Phobius"/>
    </source>
</evidence>
<feature type="transmembrane region" description="Helical" evidence="2">
    <location>
        <begin position="155"/>
        <end position="176"/>
    </location>
</feature>
<accession>A0A2X2YIN3</accession>
<dbReference type="EMBL" id="UASJ01000001">
    <property type="protein sequence ID" value="SQB63437.1"/>
    <property type="molecule type" value="Genomic_DNA"/>
</dbReference>
<name>A0A2X2YIN3_9ACTO</name>
<feature type="transmembrane region" description="Helical" evidence="2">
    <location>
        <begin position="131"/>
        <end position="149"/>
    </location>
</feature>
<evidence type="ECO:0000313" key="3">
    <source>
        <dbReference type="EMBL" id="SQB63437.1"/>
    </source>
</evidence>
<reference evidence="3 4" key="1">
    <citation type="submission" date="2018-06" db="EMBL/GenBank/DDBJ databases">
        <authorList>
            <consortium name="Pathogen Informatics"/>
            <person name="Doyle S."/>
        </authorList>
    </citation>
    <scope>NUCLEOTIDE SEQUENCE [LARGE SCALE GENOMIC DNA]</scope>
    <source>
        <strain evidence="3 4">NCTC11820</strain>
    </source>
</reference>
<dbReference type="Proteomes" id="UP000250245">
    <property type="component" value="Unassembled WGS sequence"/>
</dbReference>
<evidence type="ECO:0000256" key="1">
    <source>
        <dbReference type="SAM" id="MobiDB-lite"/>
    </source>
</evidence>
<keyword evidence="2" id="KW-0812">Transmembrane</keyword>
<keyword evidence="2" id="KW-1133">Transmembrane helix</keyword>
<dbReference type="RefSeq" id="WP_236589778.1">
    <property type="nucleotide sequence ID" value="NZ_CP068112.1"/>
</dbReference>
<proteinExistence type="predicted"/>
<feature type="transmembrane region" description="Helical" evidence="2">
    <location>
        <begin position="20"/>
        <end position="43"/>
    </location>
</feature>
<organism evidence="3 4">
    <name type="scientific">Mobiluncus curtisii</name>
    <dbReference type="NCBI Taxonomy" id="2051"/>
    <lineage>
        <taxon>Bacteria</taxon>
        <taxon>Bacillati</taxon>
        <taxon>Actinomycetota</taxon>
        <taxon>Actinomycetes</taxon>
        <taxon>Actinomycetales</taxon>
        <taxon>Actinomycetaceae</taxon>
        <taxon>Mobiluncus</taxon>
    </lineage>
</organism>
<protein>
    <submittedName>
        <fullName evidence="3">Uncharacterized protein</fullName>
    </submittedName>
</protein>
<keyword evidence="2" id="KW-0472">Membrane</keyword>
<sequence length="392" mass="42441">MSHSERHPEWRNPFVPAGRYFGFVGISAWILLGLTLVVTVVLLPQVAKSRRLMGQARNDDRFSDGVRLLDLDQQTQRPHSVEVALHKNQGKLGLAATRPIKMAQDLRTYTEIKANRAAAASNRVTSARRRAGLLGAMVLALVIVGAFAATGFLAWWVMVAPVMGIGATISWGVIAAKRGREQDRQFQQSIWALEKRLAQSPAGRAALQSVGMRGAKQWAKVAATSLAGGKQMPGTLAQAVRIANEAAPTAAVSITAETDRPADMKRSVQKSADVEVPEKVAKVNSRGDKQITSEKAPNSELVEKPTKTASEPAVKKWNPADLPTPSYTLKTGAIRQVVVEQDFRADWQYAPVPMRPQTAQIPPAGEALSAEDISVAPVDLESILERRRASGD</sequence>
<feature type="compositionally biased region" description="Basic and acidic residues" evidence="1">
    <location>
        <begin position="281"/>
        <end position="292"/>
    </location>
</feature>
<dbReference type="AlphaFoldDB" id="A0A2X2YIN3"/>
<dbReference type="GeneID" id="55564640"/>